<name>A0A9X5HBF0_9ACTN</name>
<reference evidence="1 2" key="1">
    <citation type="submission" date="2020-01" db="EMBL/GenBank/DDBJ databases">
        <title>Insect and environment-associated Actinomycetes.</title>
        <authorList>
            <person name="Currrie C."/>
            <person name="Chevrette M."/>
            <person name="Carlson C."/>
            <person name="Stubbendieck R."/>
            <person name="Wendt-Pienkowski E."/>
        </authorList>
    </citation>
    <scope>NUCLEOTIDE SEQUENCE [LARGE SCALE GENOMIC DNA]</scope>
    <source>
        <strain evidence="1 2">SID8189</strain>
    </source>
</reference>
<evidence type="ECO:0000313" key="1">
    <source>
        <dbReference type="EMBL" id="NEC49802.1"/>
    </source>
</evidence>
<dbReference type="EMBL" id="JAAGNA010000509">
    <property type="protein sequence ID" value="NEC49802.1"/>
    <property type="molecule type" value="Genomic_DNA"/>
</dbReference>
<keyword evidence="2" id="KW-1185">Reference proteome</keyword>
<gene>
    <name evidence="1" type="ORF">G3I18_14625</name>
</gene>
<comment type="caution">
    <text evidence="1">The sequence shown here is derived from an EMBL/GenBank/DDBJ whole genome shotgun (WGS) entry which is preliminary data.</text>
</comment>
<accession>A0A9X5HBF0</accession>
<organism evidence="1 2">
    <name type="scientific">Actinospica acidiphila</name>
    <dbReference type="NCBI Taxonomy" id="304899"/>
    <lineage>
        <taxon>Bacteria</taxon>
        <taxon>Bacillati</taxon>
        <taxon>Actinomycetota</taxon>
        <taxon>Actinomycetes</taxon>
        <taxon>Catenulisporales</taxon>
        <taxon>Actinospicaceae</taxon>
        <taxon>Actinospica</taxon>
    </lineage>
</organism>
<evidence type="ECO:0000313" key="2">
    <source>
        <dbReference type="Proteomes" id="UP000471745"/>
    </source>
</evidence>
<dbReference type="Proteomes" id="UP000471745">
    <property type="component" value="Unassembled WGS sequence"/>
</dbReference>
<dbReference type="AlphaFoldDB" id="A0A9X5HBF0"/>
<sequence length="98" mass="10944">MLNRIRRTASHLRERYLYKGRHRRSATPVRPVAASPEVAHGAVLFLRRHREHTGLLVGEETALVRPYVLASEARARHRSAAVSCAPLAGPWYASAGDH</sequence>
<proteinExistence type="predicted"/>
<protein>
    <submittedName>
        <fullName evidence="1">Uncharacterized protein</fullName>
    </submittedName>
</protein>